<dbReference type="STRING" id="1121306.SAMN02745196_02879"/>
<dbReference type="OrthoDB" id="5420310at2"/>
<proteinExistence type="predicted"/>
<gene>
    <name evidence="1" type="ORF">SAMN02745196_02879</name>
</gene>
<sequence length="187" mass="21463">MENLNCNKKIILVCHCFLNCKSKVENFNEYNKNFEEKKKNLIMNLIKNDIGIIQLPCPEMKIYGCRRWGHVKEQFDTPHFRDMSREMLNPVLNEIRDYSKNGFNIIGILGVNGSPSCGVNLTCSGKWYGEFSHNHNLNDMLASLEMVEESGVFIEEIKGLLEENNLNIPIVGVDTSNIDNIHQILDI</sequence>
<dbReference type="AlphaFoldDB" id="A0A1M5YFB8"/>
<dbReference type="Proteomes" id="UP000184526">
    <property type="component" value="Unassembled WGS sequence"/>
</dbReference>
<dbReference type="EMBL" id="FQXP01000014">
    <property type="protein sequence ID" value="SHI10589.1"/>
    <property type="molecule type" value="Genomic_DNA"/>
</dbReference>
<evidence type="ECO:0000313" key="1">
    <source>
        <dbReference type="EMBL" id="SHI10589.1"/>
    </source>
</evidence>
<dbReference type="InterPro" id="IPR054648">
    <property type="entry name" value="TudS-rel"/>
</dbReference>
<name>A0A1M5YFB8_9CLOT</name>
<organism evidence="1 2">
    <name type="scientific">Clostridium collagenovorans DSM 3089</name>
    <dbReference type="NCBI Taxonomy" id="1121306"/>
    <lineage>
        <taxon>Bacteria</taxon>
        <taxon>Bacillati</taxon>
        <taxon>Bacillota</taxon>
        <taxon>Clostridia</taxon>
        <taxon>Eubacteriales</taxon>
        <taxon>Clostridiaceae</taxon>
        <taxon>Clostridium</taxon>
    </lineage>
</organism>
<reference evidence="1 2" key="1">
    <citation type="submission" date="2016-11" db="EMBL/GenBank/DDBJ databases">
        <authorList>
            <person name="Jaros S."/>
            <person name="Januszkiewicz K."/>
            <person name="Wedrychowicz H."/>
        </authorList>
    </citation>
    <scope>NUCLEOTIDE SEQUENCE [LARGE SCALE GENOMIC DNA]</scope>
    <source>
        <strain evidence="1 2">DSM 3089</strain>
    </source>
</reference>
<dbReference type="NCBIfam" id="NF045597">
    <property type="entry name" value="TudS_rel_CD3072"/>
    <property type="match status" value="1"/>
</dbReference>
<keyword evidence="2" id="KW-1185">Reference proteome</keyword>
<dbReference type="RefSeq" id="WP_072832693.1">
    <property type="nucleotide sequence ID" value="NZ_FQXP01000014.1"/>
</dbReference>
<evidence type="ECO:0000313" key="2">
    <source>
        <dbReference type="Proteomes" id="UP000184526"/>
    </source>
</evidence>
<protein>
    <submittedName>
        <fullName evidence="1">Predicted secreted protein</fullName>
    </submittedName>
</protein>
<accession>A0A1M5YFB8</accession>